<dbReference type="AlphaFoldDB" id="S8A2G2"/>
<evidence type="ECO:0000256" key="1">
    <source>
        <dbReference type="SAM" id="SignalP"/>
    </source>
</evidence>
<protein>
    <submittedName>
        <fullName evidence="2">Uncharacterized protein</fullName>
    </submittedName>
</protein>
<name>S8A2G2_DACHA</name>
<feature type="chain" id="PRO_5004560234" evidence="1">
    <location>
        <begin position="19"/>
        <end position="181"/>
    </location>
</feature>
<keyword evidence="3" id="KW-1185">Reference proteome</keyword>
<proteinExistence type="predicted"/>
<feature type="signal peptide" evidence="1">
    <location>
        <begin position="1"/>
        <end position="18"/>
    </location>
</feature>
<keyword evidence="1" id="KW-0732">Signal</keyword>
<evidence type="ECO:0000313" key="2">
    <source>
        <dbReference type="EMBL" id="EPS37205.1"/>
    </source>
</evidence>
<evidence type="ECO:0000313" key="3">
    <source>
        <dbReference type="Proteomes" id="UP000015100"/>
    </source>
</evidence>
<dbReference type="HOGENOM" id="CLU_1488962_0_0_1"/>
<gene>
    <name evidence="2" type="ORF">H072_9139</name>
</gene>
<dbReference type="STRING" id="1284197.S8A2G2"/>
<dbReference type="Proteomes" id="UP000015100">
    <property type="component" value="Unassembled WGS sequence"/>
</dbReference>
<accession>S8A2G2</accession>
<dbReference type="EMBL" id="AQGS01000697">
    <property type="protein sequence ID" value="EPS37205.1"/>
    <property type="molecule type" value="Genomic_DNA"/>
</dbReference>
<sequence length="181" mass="19579">MLTLAAIGLLSAAQLGAGALLPREAVTTSAEGGGYNNYYYYYPPSNTSTTSYESVTSYTYTQGYPTIDPTTVTDRNIYTYTNRYDGTAGTYTTDRPTPTKYTPHPSVFRTACAGISASYASALASYERRAATDTNAVYPTSIPIRPREAWDCLYSIPLDVDLTLAFIREVTKVFGGVGGKS</sequence>
<organism evidence="2 3">
    <name type="scientific">Dactylellina haptotyla (strain CBS 200.50)</name>
    <name type="common">Nematode-trapping fungus</name>
    <name type="synonym">Monacrosporium haptotylum</name>
    <dbReference type="NCBI Taxonomy" id="1284197"/>
    <lineage>
        <taxon>Eukaryota</taxon>
        <taxon>Fungi</taxon>
        <taxon>Dikarya</taxon>
        <taxon>Ascomycota</taxon>
        <taxon>Pezizomycotina</taxon>
        <taxon>Orbiliomycetes</taxon>
        <taxon>Orbiliales</taxon>
        <taxon>Orbiliaceae</taxon>
        <taxon>Dactylellina</taxon>
    </lineage>
</organism>
<reference evidence="2 3" key="1">
    <citation type="journal article" date="2013" name="PLoS Genet.">
        <title>Genomic mechanisms accounting for the adaptation to parasitism in nematode-trapping fungi.</title>
        <authorList>
            <person name="Meerupati T."/>
            <person name="Andersson K.M."/>
            <person name="Friman E."/>
            <person name="Kumar D."/>
            <person name="Tunlid A."/>
            <person name="Ahren D."/>
        </authorList>
    </citation>
    <scope>NUCLEOTIDE SEQUENCE [LARGE SCALE GENOMIC DNA]</scope>
    <source>
        <strain evidence="2 3">CBS 200.50</strain>
    </source>
</reference>
<comment type="caution">
    <text evidence="2">The sequence shown here is derived from an EMBL/GenBank/DDBJ whole genome shotgun (WGS) entry which is preliminary data.</text>
</comment>
<reference evidence="3" key="2">
    <citation type="submission" date="2013-04" db="EMBL/GenBank/DDBJ databases">
        <title>Genomic mechanisms accounting for the adaptation to parasitism in nematode-trapping fungi.</title>
        <authorList>
            <person name="Ahren D.G."/>
        </authorList>
    </citation>
    <scope>NUCLEOTIDE SEQUENCE [LARGE SCALE GENOMIC DNA]</scope>
    <source>
        <strain evidence="3">CBS 200.50</strain>
    </source>
</reference>